<name>A0AAV4PJS2_CAEEX</name>
<feature type="compositionally biased region" description="Polar residues" evidence="1">
    <location>
        <begin position="24"/>
        <end position="40"/>
    </location>
</feature>
<reference evidence="2 3" key="1">
    <citation type="submission" date="2021-06" db="EMBL/GenBank/DDBJ databases">
        <title>Caerostris extrusa draft genome.</title>
        <authorList>
            <person name="Kono N."/>
            <person name="Arakawa K."/>
        </authorList>
    </citation>
    <scope>NUCLEOTIDE SEQUENCE [LARGE SCALE GENOMIC DNA]</scope>
</reference>
<protein>
    <submittedName>
        <fullName evidence="2">Uncharacterized protein</fullName>
    </submittedName>
</protein>
<evidence type="ECO:0000256" key="1">
    <source>
        <dbReference type="SAM" id="MobiDB-lite"/>
    </source>
</evidence>
<accession>A0AAV4PJS2</accession>
<dbReference type="Proteomes" id="UP001054945">
    <property type="component" value="Unassembled WGS sequence"/>
</dbReference>
<organism evidence="2 3">
    <name type="scientific">Caerostris extrusa</name>
    <name type="common">Bark spider</name>
    <name type="synonym">Caerostris bankana</name>
    <dbReference type="NCBI Taxonomy" id="172846"/>
    <lineage>
        <taxon>Eukaryota</taxon>
        <taxon>Metazoa</taxon>
        <taxon>Ecdysozoa</taxon>
        <taxon>Arthropoda</taxon>
        <taxon>Chelicerata</taxon>
        <taxon>Arachnida</taxon>
        <taxon>Araneae</taxon>
        <taxon>Araneomorphae</taxon>
        <taxon>Entelegynae</taxon>
        <taxon>Araneoidea</taxon>
        <taxon>Araneidae</taxon>
        <taxon>Caerostris</taxon>
    </lineage>
</organism>
<sequence length="77" mass="8017">MPWTGSANTGSKNPKGEKGEDTHFVTSTPESSDRSLLNQPPSCPSLHYAEDTPGAPTASRGGGRVVLSISFLSSLLT</sequence>
<feature type="compositionally biased region" description="Basic and acidic residues" evidence="1">
    <location>
        <begin position="14"/>
        <end position="23"/>
    </location>
</feature>
<keyword evidence="3" id="KW-1185">Reference proteome</keyword>
<dbReference type="AlphaFoldDB" id="A0AAV4PJS2"/>
<dbReference type="EMBL" id="BPLR01004709">
    <property type="protein sequence ID" value="GIX96904.1"/>
    <property type="molecule type" value="Genomic_DNA"/>
</dbReference>
<evidence type="ECO:0000313" key="2">
    <source>
        <dbReference type="EMBL" id="GIX96904.1"/>
    </source>
</evidence>
<feature type="region of interest" description="Disordered" evidence="1">
    <location>
        <begin position="1"/>
        <end position="62"/>
    </location>
</feature>
<comment type="caution">
    <text evidence="2">The sequence shown here is derived from an EMBL/GenBank/DDBJ whole genome shotgun (WGS) entry which is preliminary data.</text>
</comment>
<gene>
    <name evidence="2" type="ORF">CEXT_484001</name>
</gene>
<evidence type="ECO:0000313" key="3">
    <source>
        <dbReference type="Proteomes" id="UP001054945"/>
    </source>
</evidence>
<proteinExistence type="predicted"/>
<feature type="compositionally biased region" description="Polar residues" evidence="1">
    <location>
        <begin position="1"/>
        <end position="12"/>
    </location>
</feature>